<keyword evidence="6" id="KW-0456">Lyase</keyword>
<reference evidence="7" key="1">
    <citation type="submission" date="2008-02" db="EMBL/GenBank/DDBJ databases">
        <title>Complete sequence of Yersinia pseudotuberculosis YPIII.</title>
        <authorList>
            <consortium name="US DOE Joint Genome Institute"/>
            <person name="Challacombe J.F."/>
            <person name="Bruce D."/>
            <person name="Detter J.C."/>
            <person name="Green L."/>
            <person name="Land M."/>
            <person name="Munk C."/>
            <person name="Lindler L.E."/>
            <person name="Nikolich M.P."/>
            <person name="Brettin T."/>
        </authorList>
    </citation>
    <scope>NUCLEOTIDE SEQUENCE</scope>
    <source>
        <strain evidence="7">YPIII</strain>
    </source>
</reference>
<accession>A0A0H3B6I8</accession>
<comment type="catalytic activity">
    <reaction evidence="1">
        <text>(S)-malate = fumarate + H2O</text>
        <dbReference type="Rhea" id="RHEA:12460"/>
        <dbReference type="ChEBI" id="CHEBI:15377"/>
        <dbReference type="ChEBI" id="CHEBI:15589"/>
        <dbReference type="ChEBI" id="CHEBI:29806"/>
        <dbReference type="EC" id="4.2.1.2"/>
    </reaction>
</comment>
<protein>
    <recommendedName>
        <fullName evidence="5">Fumarase D</fullName>
        <ecNumber evidence="4">4.2.1.2</ecNumber>
    </recommendedName>
</protein>
<dbReference type="RefSeq" id="WP_012304437.1">
    <property type="nucleotide sequence ID" value="NZ_CP009792.1"/>
</dbReference>
<dbReference type="GO" id="GO:0004333">
    <property type="term" value="F:fumarate hydratase activity"/>
    <property type="evidence" value="ECO:0007669"/>
    <property type="project" value="UniProtKB-EC"/>
</dbReference>
<evidence type="ECO:0000256" key="3">
    <source>
        <dbReference type="ARBA" id="ARBA00010181"/>
    </source>
</evidence>
<dbReference type="EC" id="4.2.1.2" evidence="4"/>
<proteinExistence type="inferred from homology"/>
<gene>
    <name evidence="7" type="ordered locus">YPK_3106</name>
</gene>
<evidence type="ECO:0000256" key="6">
    <source>
        <dbReference type="ARBA" id="ARBA00023239"/>
    </source>
</evidence>
<dbReference type="AlphaFoldDB" id="A0A0H3B6I8"/>
<name>A0A0H3B6I8_YERPY</name>
<dbReference type="EMBL" id="CP000950">
    <property type="protein sequence ID" value="ACA69377.1"/>
    <property type="molecule type" value="Genomic_DNA"/>
</dbReference>
<organism evidence="7">
    <name type="scientific">Yersinia pseudotuberculosis serotype O:3 (strain YPIII)</name>
    <dbReference type="NCBI Taxonomy" id="502800"/>
    <lineage>
        <taxon>Bacteria</taxon>
        <taxon>Pseudomonadati</taxon>
        <taxon>Pseudomonadota</taxon>
        <taxon>Gammaproteobacteria</taxon>
        <taxon>Enterobacterales</taxon>
        <taxon>Yersiniaceae</taxon>
        <taxon>Yersinia</taxon>
    </lineage>
</organism>
<dbReference type="Pfam" id="PF10965">
    <property type="entry name" value="DUF2767"/>
    <property type="match status" value="1"/>
</dbReference>
<comment type="similarity">
    <text evidence="3">Belongs to the FumD family.</text>
</comment>
<evidence type="ECO:0000313" key="7">
    <source>
        <dbReference type="EMBL" id="ACA69377.1"/>
    </source>
</evidence>
<evidence type="ECO:0000256" key="1">
    <source>
        <dbReference type="ARBA" id="ARBA00000929"/>
    </source>
</evidence>
<dbReference type="PATRIC" id="fig|502800.11.peg.3832"/>
<dbReference type="KEGG" id="ypy:YPK_3106"/>
<evidence type="ECO:0000256" key="2">
    <source>
        <dbReference type="ARBA" id="ARBA00003131"/>
    </source>
</evidence>
<evidence type="ECO:0000256" key="5">
    <source>
        <dbReference type="ARBA" id="ARBA00015109"/>
    </source>
</evidence>
<evidence type="ECO:0000256" key="4">
    <source>
        <dbReference type="ARBA" id="ARBA00012921"/>
    </source>
</evidence>
<comment type="function">
    <text evidence="2">In vitro catalyzes the addition of water to fumarate, forming malate. Cannot catalyze the reverse reaction. Cannot use the cis-isomer maleate as substrate.</text>
</comment>
<dbReference type="InterPro" id="IPR024493">
    <property type="entry name" value="FumD"/>
</dbReference>
<sequence>MEFPEDEEDRLYSETCRVVGDTVLALHALGLPIDVESIIDSITAQRSHRSERSDEVIARMDDAIERLSANTEWPLERG</sequence>